<name>A0ABN1JS18_9BURK</name>
<dbReference type="EMBL" id="BAAAEW010000006">
    <property type="protein sequence ID" value="GAA0745562.1"/>
    <property type="molecule type" value="Genomic_DNA"/>
</dbReference>
<dbReference type="RefSeq" id="WP_231011147.1">
    <property type="nucleotide sequence ID" value="NZ_BAAAEW010000006.1"/>
</dbReference>
<feature type="region of interest" description="Disordered" evidence="1">
    <location>
        <begin position="92"/>
        <end position="113"/>
    </location>
</feature>
<proteinExistence type="predicted"/>
<comment type="caution">
    <text evidence="2">The sequence shown here is derived from an EMBL/GenBank/DDBJ whole genome shotgun (WGS) entry which is preliminary data.</text>
</comment>
<dbReference type="Proteomes" id="UP001500279">
    <property type="component" value="Unassembled WGS sequence"/>
</dbReference>
<dbReference type="SUPFAM" id="SSF48371">
    <property type="entry name" value="ARM repeat"/>
    <property type="match status" value="1"/>
</dbReference>
<accession>A0ABN1JS18</accession>
<keyword evidence="3" id="KW-1185">Reference proteome</keyword>
<sequence length="1077" mass="115999">MRRIAFATLYRASPRERQCVVEIVELDLPAQASNRYVVTLRQGLLKGGVVLEPQESSLTATPCTLDEALRRATDFIQRRLAAGERLQQHQGLPGLSTAESLAPSSPRAAKAPASDAVPPSIAALVARFAPERWQLLPASQRSRAVWRVAECSDAAGGAGQRALVALVPRLVELLENGDDLLDLCIAVALARLGDGGAAVAMQALAGRGRSPATRRAAHQAWLMLQAPDALRAHAEGLLPDWQAEVESTAPAAERATALQDRVTARGPGWVPLLGDWYDLALVRPAARASLLALLAELPLQPGPFQALRYLYKAAEIRRDAPVLGLLHARFETTRAYFNRPAYSGNGFTDPATQRWVKTPIAKELCQPNPRLAYGSATRDYLRLRGWRTLRRLAAIGHSHAPELSVQLLLGLADDALPAARVEARWDRVDGQYQRHDRHYHQAAYWLLVPKLLLAQAPGVHVSARGKRWWTDQPLDTSAALPQRSEGLQDMWNAHPEALLALALQSRSALVHAVVARALQDHAGFVAQQPVAVLKELLQSAHAPTARVGFEAVRARVLASSALQDQVPWLLLLAQSSDGAAREFAFVHIASDPAGFAVHAELVVALLLSAHERTRRQGQGLALIASAPALVSELQGALLAADADAPGLRDGLVLVEQLLRGPLAEAAAQAPTEALLCLLDHADAAVLHLAVVWLLLHAHGAALVAPTTLARLLVDEDPYRRASGVRLLAALPDEVLRTQAELLGDLAVSPHAGIREALAPALQRLAGDPDFASALAARLHASLFTSEAGEGQHEDALRWLTTTLQPHAPACDASGAWRALHAQSAGAQLYGAWALASLPSTEFSLKQQATLARHADASVRAWAMAAIDHTLPAVPSPEQSAQLLPLADTLFDDARAYAHQLFAERLPDAALTPELLIAWVDHPQPWVQALGRTRLVRRMAAGEASLCLTRLSQHPSASVQLFVTQWLLELPRDDDAQLAARLRELTPYFLTVLSQVNRGRVAKSRITAFLREASDAPQAAAVVAEIFARQVVTCSLTDKPQYIAGLRDIAARHPQIALPFIAWAPPPVRSAANATEGA</sequence>
<gene>
    <name evidence="2" type="ORF">GCM10009107_12040</name>
</gene>
<organism evidence="2 3">
    <name type="scientific">Ideonella azotifigens</name>
    <dbReference type="NCBI Taxonomy" id="513160"/>
    <lineage>
        <taxon>Bacteria</taxon>
        <taxon>Pseudomonadati</taxon>
        <taxon>Pseudomonadota</taxon>
        <taxon>Betaproteobacteria</taxon>
        <taxon>Burkholderiales</taxon>
        <taxon>Sphaerotilaceae</taxon>
        <taxon>Ideonella</taxon>
    </lineage>
</organism>
<reference evidence="2 3" key="1">
    <citation type="journal article" date="2019" name="Int. J. Syst. Evol. Microbiol.">
        <title>The Global Catalogue of Microorganisms (GCM) 10K type strain sequencing project: providing services to taxonomists for standard genome sequencing and annotation.</title>
        <authorList>
            <consortium name="The Broad Institute Genomics Platform"/>
            <consortium name="The Broad Institute Genome Sequencing Center for Infectious Disease"/>
            <person name="Wu L."/>
            <person name="Ma J."/>
        </authorList>
    </citation>
    <scope>NUCLEOTIDE SEQUENCE [LARGE SCALE GENOMIC DNA]</scope>
    <source>
        <strain evidence="2 3">JCM 15503</strain>
    </source>
</reference>
<dbReference type="InterPro" id="IPR016024">
    <property type="entry name" value="ARM-type_fold"/>
</dbReference>
<evidence type="ECO:0008006" key="4">
    <source>
        <dbReference type="Google" id="ProtNLM"/>
    </source>
</evidence>
<feature type="compositionally biased region" description="Low complexity" evidence="1">
    <location>
        <begin position="100"/>
        <end position="113"/>
    </location>
</feature>
<protein>
    <recommendedName>
        <fullName evidence="4">HEAT repeat domain-containing protein</fullName>
    </recommendedName>
</protein>
<evidence type="ECO:0000313" key="3">
    <source>
        <dbReference type="Proteomes" id="UP001500279"/>
    </source>
</evidence>
<evidence type="ECO:0000313" key="2">
    <source>
        <dbReference type="EMBL" id="GAA0745562.1"/>
    </source>
</evidence>
<evidence type="ECO:0000256" key="1">
    <source>
        <dbReference type="SAM" id="MobiDB-lite"/>
    </source>
</evidence>